<dbReference type="EMBL" id="JAOQAZ010000032">
    <property type="protein sequence ID" value="KAJ4249727.1"/>
    <property type="molecule type" value="Genomic_DNA"/>
</dbReference>
<evidence type="ECO:0000313" key="2">
    <source>
        <dbReference type="Proteomes" id="UP001152049"/>
    </source>
</evidence>
<dbReference type="Proteomes" id="UP001152049">
    <property type="component" value="Unassembled WGS sequence"/>
</dbReference>
<dbReference type="Gene3D" id="1.25.40.10">
    <property type="entry name" value="Tetratricopeptide repeat domain"/>
    <property type="match status" value="2"/>
</dbReference>
<evidence type="ECO:0000313" key="1">
    <source>
        <dbReference type="EMBL" id="KAJ4249727.1"/>
    </source>
</evidence>
<comment type="caution">
    <text evidence="1">The sequence shown here is derived from an EMBL/GenBank/DDBJ whole genome shotgun (WGS) entry which is preliminary data.</text>
</comment>
<accession>A0A9W8RPF3</accession>
<dbReference type="AlphaFoldDB" id="A0A9W8RPF3"/>
<dbReference type="InterPro" id="IPR011990">
    <property type="entry name" value="TPR-like_helical_dom_sf"/>
</dbReference>
<sequence>MEAQNMTAISPTEEYFDLGDFTRVITTTSQDAQIWFNRGLTWAYAFNHEEAAFCFSQVIAHDPKCAMGYWGVAFASGPNYNKEWQAFDELDLRSSLVTCHTMALTASQVADCASPVEKALIDAIQQRFPSAEIPNSDFGPSMKAYADRMKTVYRDFGTGDLDIIVLAADALMNMAPWQLYEARTGRPNLETPVLEVKEILELGMKHPGADHHPGILHMFIHLMEMSNTPEAAVRASNKLRHLVPEAGHLLHMPSHIDILVGEYGKAVEANARASIANNKYFSKQRPGHRIFYNIYRFHDYHMLIYAAMMSGQSAEALRAVSEMEAIITEDLLNVKSPPMADWTESYASVRIHVLIRFGMWEELKRLSLPKNESLYCVLTATTHYGKAIAWAATQGIEEAEKELGLFQEASARVPETRLEFPNKVTDILQVAAAMLDGELQYRRGNYEEAFESLRLAIKRDDGLIYSEPWAWMLPARHPYGALLLEQDRVEEAAEVYAQDLGLEEGQDSAHQHPGNIWGLHGYHECLVRLGRTKEASLISQQLKKAEAIADVSVVASCFCRLGKASQCCNGP</sequence>
<evidence type="ECO:0008006" key="3">
    <source>
        <dbReference type="Google" id="ProtNLM"/>
    </source>
</evidence>
<dbReference type="PANTHER" id="PTHR45588">
    <property type="entry name" value="TPR DOMAIN-CONTAINING PROTEIN"/>
    <property type="match status" value="1"/>
</dbReference>
<organism evidence="1 2">
    <name type="scientific">Fusarium torreyae</name>
    <dbReference type="NCBI Taxonomy" id="1237075"/>
    <lineage>
        <taxon>Eukaryota</taxon>
        <taxon>Fungi</taxon>
        <taxon>Dikarya</taxon>
        <taxon>Ascomycota</taxon>
        <taxon>Pezizomycotina</taxon>
        <taxon>Sordariomycetes</taxon>
        <taxon>Hypocreomycetidae</taxon>
        <taxon>Hypocreales</taxon>
        <taxon>Nectriaceae</taxon>
        <taxon>Fusarium</taxon>
    </lineage>
</organism>
<protein>
    <recommendedName>
        <fullName evidence="3">TPR domain protein</fullName>
    </recommendedName>
</protein>
<gene>
    <name evidence="1" type="ORF">NW762_012068</name>
</gene>
<name>A0A9W8RPF3_9HYPO</name>
<dbReference type="SUPFAM" id="SSF48452">
    <property type="entry name" value="TPR-like"/>
    <property type="match status" value="2"/>
</dbReference>
<dbReference type="InterPro" id="IPR019734">
    <property type="entry name" value="TPR_rpt"/>
</dbReference>
<reference evidence="1" key="1">
    <citation type="submission" date="2022-09" db="EMBL/GenBank/DDBJ databases">
        <title>Fusarium specimens isolated from Avocado Roots.</title>
        <authorList>
            <person name="Stajich J."/>
            <person name="Roper C."/>
            <person name="Heimlech-Rivalta G."/>
        </authorList>
    </citation>
    <scope>NUCLEOTIDE SEQUENCE</scope>
    <source>
        <strain evidence="1">CF00136</strain>
    </source>
</reference>
<proteinExistence type="predicted"/>
<dbReference type="SMART" id="SM00028">
    <property type="entry name" value="TPR"/>
    <property type="match status" value="2"/>
</dbReference>
<dbReference type="OrthoDB" id="414774at2759"/>
<dbReference type="PANTHER" id="PTHR45588:SF1">
    <property type="entry name" value="WW DOMAIN-CONTAINING PROTEIN"/>
    <property type="match status" value="1"/>
</dbReference>
<keyword evidence="2" id="KW-1185">Reference proteome</keyword>